<gene>
    <name evidence="2" type="ORF">IBL25_12860</name>
</gene>
<evidence type="ECO:0000256" key="1">
    <source>
        <dbReference type="SAM" id="Phobius"/>
    </source>
</evidence>
<organism evidence="2 3">
    <name type="scientific">Pseudoroseomonas ludipueritiae</name>
    <dbReference type="NCBI Taxonomy" id="198093"/>
    <lineage>
        <taxon>Bacteria</taxon>
        <taxon>Pseudomonadati</taxon>
        <taxon>Pseudomonadota</taxon>
        <taxon>Alphaproteobacteria</taxon>
        <taxon>Acetobacterales</taxon>
        <taxon>Acetobacteraceae</taxon>
        <taxon>Pseudoroseomonas</taxon>
    </lineage>
</organism>
<name>A0ABR7R7U9_9PROT</name>
<comment type="caution">
    <text evidence="2">The sequence shown here is derived from an EMBL/GenBank/DDBJ whole genome shotgun (WGS) entry which is preliminary data.</text>
</comment>
<keyword evidence="1" id="KW-1133">Transmembrane helix</keyword>
<sequence length="114" mass="12023">MKEDEAAEFWLSTNGAEFTAGFGAGERSRAYLQSVQSELAKVICGDEKYTELRQSLVGYVKAGKYTAVAAIAAAIAPYVGFAASALVPAIALLLDWSAKIGVEAWCNMPPESAA</sequence>
<keyword evidence="1" id="KW-0812">Transmembrane</keyword>
<reference evidence="2 3" key="1">
    <citation type="journal article" date="2009" name="Int. J. Syst. Evol. Microbiol.">
        <title>Transfer of Teichococcus ludipueritiae and Muricoccus roseus to the genus Roseomonas, as Roseomonas ludipueritiae comb. nov. and Roseomonas rosea comb. nov., respectively, and emended description of the genus Roseomonas.</title>
        <authorList>
            <person name="Sanchez-Porro C."/>
            <person name="Gallego V."/>
            <person name="Busse H.J."/>
            <person name="Kampfer P."/>
            <person name="Ventosa A."/>
        </authorList>
    </citation>
    <scope>NUCLEOTIDE SEQUENCE [LARGE SCALE GENOMIC DNA]</scope>
    <source>
        <strain evidence="2 3">DSM 14915</strain>
    </source>
</reference>
<evidence type="ECO:0000313" key="3">
    <source>
        <dbReference type="Proteomes" id="UP000603940"/>
    </source>
</evidence>
<keyword evidence="1" id="KW-0472">Membrane</keyword>
<dbReference type="Proteomes" id="UP000603940">
    <property type="component" value="Unassembled WGS sequence"/>
</dbReference>
<keyword evidence="3" id="KW-1185">Reference proteome</keyword>
<protein>
    <submittedName>
        <fullName evidence="2">Uncharacterized protein</fullName>
    </submittedName>
</protein>
<dbReference type="EMBL" id="JACTUZ010000051">
    <property type="protein sequence ID" value="MBC9177832.1"/>
    <property type="molecule type" value="Genomic_DNA"/>
</dbReference>
<accession>A0ABR7R7U9</accession>
<evidence type="ECO:0000313" key="2">
    <source>
        <dbReference type="EMBL" id="MBC9177832.1"/>
    </source>
</evidence>
<feature type="transmembrane region" description="Helical" evidence="1">
    <location>
        <begin position="65"/>
        <end position="94"/>
    </location>
</feature>
<dbReference type="RefSeq" id="WP_187778951.1">
    <property type="nucleotide sequence ID" value="NZ_JACTUZ010000051.1"/>
</dbReference>
<proteinExistence type="predicted"/>